<dbReference type="Proteomes" id="UP000254794">
    <property type="component" value="Unassembled WGS sequence"/>
</dbReference>
<dbReference type="RefSeq" id="WP_115331500.1">
    <property type="nucleotide sequence ID" value="NZ_CAAAHP010000002.1"/>
</dbReference>
<name>A0A378JMI4_9GAMM</name>
<reference evidence="1 2" key="1">
    <citation type="submission" date="2018-06" db="EMBL/GenBank/DDBJ databases">
        <authorList>
            <consortium name="Pathogen Informatics"/>
            <person name="Doyle S."/>
        </authorList>
    </citation>
    <scope>NUCLEOTIDE SEQUENCE [LARGE SCALE GENOMIC DNA]</scope>
    <source>
        <strain evidence="1 2">NCTC13316</strain>
    </source>
</reference>
<proteinExistence type="predicted"/>
<accession>A0A378JMI4</accession>
<dbReference type="OrthoDB" id="5641080at2"/>
<evidence type="ECO:0000313" key="2">
    <source>
        <dbReference type="Proteomes" id="UP000254794"/>
    </source>
</evidence>
<sequence length="72" mass="8484">MPIIDKARLQKKEKIKVEINGEIFNKINDYCVWANISDVAFFIEEAANFVFAKDKEWKKHNKSIKNKQARAE</sequence>
<dbReference type="AlphaFoldDB" id="A0A378JMI4"/>
<keyword evidence="2" id="KW-1185">Reference proteome</keyword>
<gene>
    <name evidence="1" type="ORF">NCTC13316_02001</name>
</gene>
<organism evidence="1 2">
    <name type="scientific">Legionella busanensis</name>
    <dbReference type="NCBI Taxonomy" id="190655"/>
    <lineage>
        <taxon>Bacteria</taxon>
        <taxon>Pseudomonadati</taxon>
        <taxon>Pseudomonadota</taxon>
        <taxon>Gammaproteobacteria</taxon>
        <taxon>Legionellales</taxon>
        <taxon>Legionellaceae</taxon>
        <taxon>Legionella</taxon>
    </lineage>
</organism>
<evidence type="ECO:0000313" key="1">
    <source>
        <dbReference type="EMBL" id="STX51898.1"/>
    </source>
</evidence>
<dbReference type="EMBL" id="UGOD01000001">
    <property type="protein sequence ID" value="STX51898.1"/>
    <property type="molecule type" value="Genomic_DNA"/>
</dbReference>
<protein>
    <submittedName>
        <fullName evidence="1">Uncharacterized protein</fullName>
    </submittedName>
</protein>